<dbReference type="Proteomes" id="UP000799429">
    <property type="component" value="Unassembled WGS sequence"/>
</dbReference>
<keyword evidence="7" id="KW-1133">Transmembrane helix</keyword>
<evidence type="ECO:0000256" key="1">
    <source>
        <dbReference type="ARBA" id="ARBA00004141"/>
    </source>
</evidence>
<reference evidence="12" key="1">
    <citation type="journal article" date="2020" name="Stud. Mycol.">
        <title>101 Dothideomycetes genomes: a test case for predicting lifestyles and emergence of pathogens.</title>
        <authorList>
            <person name="Haridas S."/>
            <person name="Albert R."/>
            <person name="Binder M."/>
            <person name="Bloem J."/>
            <person name="Labutti K."/>
            <person name="Salamov A."/>
            <person name="Andreopoulos B."/>
            <person name="Baker S."/>
            <person name="Barry K."/>
            <person name="Bills G."/>
            <person name="Bluhm B."/>
            <person name="Cannon C."/>
            <person name="Castanera R."/>
            <person name="Culley D."/>
            <person name="Daum C."/>
            <person name="Ezra D."/>
            <person name="Gonzalez J."/>
            <person name="Henrissat B."/>
            <person name="Kuo A."/>
            <person name="Liang C."/>
            <person name="Lipzen A."/>
            <person name="Lutzoni F."/>
            <person name="Magnuson J."/>
            <person name="Mondo S."/>
            <person name="Nolan M."/>
            <person name="Ohm R."/>
            <person name="Pangilinan J."/>
            <person name="Park H.-J."/>
            <person name="Ramirez L."/>
            <person name="Alfaro M."/>
            <person name="Sun H."/>
            <person name="Tritt A."/>
            <person name="Yoshinaga Y."/>
            <person name="Zwiers L.-H."/>
            <person name="Turgeon B."/>
            <person name="Goodwin S."/>
            <person name="Spatafora J."/>
            <person name="Crous P."/>
            <person name="Grigoriev I."/>
        </authorList>
    </citation>
    <scope>NUCLEOTIDE SEQUENCE</scope>
    <source>
        <strain evidence="12">CBS 101060</strain>
    </source>
</reference>
<evidence type="ECO:0000256" key="4">
    <source>
        <dbReference type="ARBA" id="ARBA00022692"/>
    </source>
</evidence>
<keyword evidence="4 9" id="KW-0812">Transmembrane</keyword>
<dbReference type="InterPro" id="IPR052217">
    <property type="entry name" value="Mito/Peroxisomal_Carrier"/>
</dbReference>
<dbReference type="SUPFAM" id="SSF103506">
    <property type="entry name" value="Mitochondrial carrier"/>
    <property type="match status" value="1"/>
</dbReference>
<proteinExistence type="inferred from homology"/>
<organism evidence="12 13">
    <name type="scientific">Patellaria atrata CBS 101060</name>
    <dbReference type="NCBI Taxonomy" id="1346257"/>
    <lineage>
        <taxon>Eukaryota</taxon>
        <taxon>Fungi</taxon>
        <taxon>Dikarya</taxon>
        <taxon>Ascomycota</taxon>
        <taxon>Pezizomycotina</taxon>
        <taxon>Dothideomycetes</taxon>
        <taxon>Dothideomycetes incertae sedis</taxon>
        <taxon>Patellariales</taxon>
        <taxon>Patellariaceae</taxon>
        <taxon>Patellaria</taxon>
    </lineage>
</organism>
<comment type="subcellular location">
    <subcellularLocation>
        <location evidence="1">Membrane</location>
        <topology evidence="1">Multi-pass membrane protein</topology>
    </subcellularLocation>
</comment>
<keyword evidence="3 10" id="KW-0813">Transport</keyword>
<dbReference type="InterPro" id="IPR023395">
    <property type="entry name" value="MCP_dom_sf"/>
</dbReference>
<dbReference type="OrthoDB" id="18574at2759"/>
<comment type="caution">
    <text evidence="12">The sequence shown here is derived from an EMBL/GenBank/DDBJ whole genome shotgun (WGS) entry which is preliminary data.</text>
</comment>
<feature type="repeat" description="Solcar" evidence="9">
    <location>
        <begin position="153"/>
        <end position="261"/>
    </location>
</feature>
<evidence type="ECO:0000256" key="6">
    <source>
        <dbReference type="ARBA" id="ARBA00022792"/>
    </source>
</evidence>
<dbReference type="PANTHER" id="PTHR45939">
    <property type="entry name" value="PEROXISOMAL MEMBRANE PROTEIN PMP34-RELATED"/>
    <property type="match status" value="1"/>
</dbReference>
<dbReference type="GO" id="GO:0015217">
    <property type="term" value="F:ADP transmembrane transporter activity"/>
    <property type="evidence" value="ECO:0007669"/>
    <property type="project" value="TreeGrafter"/>
</dbReference>
<name>A0A9P4S1A4_9PEZI</name>
<evidence type="ECO:0000256" key="9">
    <source>
        <dbReference type="PROSITE-ProRule" id="PRU00282"/>
    </source>
</evidence>
<comment type="similarity">
    <text evidence="2 10">Belongs to the mitochondrial carrier (TC 2.A.29) family.</text>
</comment>
<keyword evidence="5" id="KW-0677">Repeat</keyword>
<dbReference type="PANTHER" id="PTHR45939:SF2">
    <property type="entry name" value="CARRIER PROTEIN, PUTATIVE (AFU_ORTHOLOGUE AFUA_2G13870)-RELATED"/>
    <property type="match status" value="1"/>
</dbReference>
<evidence type="ECO:0000256" key="10">
    <source>
        <dbReference type="RuleBase" id="RU000488"/>
    </source>
</evidence>
<keyword evidence="13" id="KW-1185">Reference proteome</keyword>
<dbReference type="InterPro" id="IPR018108">
    <property type="entry name" value="MCP_transmembrane"/>
</dbReference>
<feature type="repeat" description="Solcar" evidence="9">
    <location>
        <begin position="269"/>
        <end position="364"/>
    </location>
</feature>
<evidence type="ECO:0000256" key="2">
    <source>
        <dbReference type="ARBA" id="ARBA00006375"/>
    </source>
</evidence>
<keyword evidence="6" id="KW-0496">Mitochondrion</keyword>
<dbReference type="Pfam" id="PF00153">
    <property type="entry name" value="Mito_carr"/>
    <property type="match status" value="3"/>
</dbReference>
<dbReference type="AlphaFoldDB" id="A0A9P4S1A4"/>
<evidence type="ECO:0000256" key="3">
    <source>
        <dbReference type="ARBA" id="ARBA00022448"/>
    </source>
</evidence>
<dbReference type="GO" id="GO:0016020">
    <property type="term" value="C:membrane"/>
    <property type="evidence" value="ECO:0007669"/>
    <property type="project" value="UniProtKB-SubCell"/>
</dbReference>
<gene>
    <name evidence="12" type="ORF">M501DRAFT_520689</name>
</gene>
<evidence type="ECO:0000256" key="8">
    <source>
        <dbReference type="ARBA" id="ARBA00023136"/>
    </source>
</evidence>
<sequence>MIMSNPYNSQLDAFTLYHRVQEDNRPSRSPIGPALPALGHAVSGSVGTAVSHLLLYPLDLVITRLQVQQRSSRPKDSSEKKLEPEEYRDIVDAFRRIHLEEGGVRALYQGVWQDTAKSVVDSFLFFLAYDFLGNSRKAQLQKTKTAGTHEPRLNVTDELVIGVLAGAFCKFLTTPIQNVVTRTQTAALNNNFSTPTHTTLFPSSESPKKTSRRQSPSTSDIIRGIHAEKGLPGFWSGYPASLILTLNPSLTFLFHSFLQQIFKRTGRNPSGALTFLVAALSKALASTITYPFSAAKTRAQASRSSSVTSIFEKSSASSNPITSVLDVAQREGVGAVYRGLGAEVVKGFLGHGVTMAVKERSHVMVVQFYYLVLRAIKRFPGPEEIARLGRERAGEMGDALTKGVDSGREKAGEVGKAIVDRVGVGREDVSEAVEGAGGKARSVMEDGVASIKGMVGWEEK</sequence>
<evidence type="ECO:0000256" key="5">
    <source>
        <dbReference type="ARBA" id="ARBA00022737"/>
    </source>
</evidence>
<feature type="repeat" description="Solcar" evidence="9">
    <location>
        <begin position="35"/>
        <end position="135"/>
    </location>
</feature>
<keyword evidence="8 9" id="KW-0472">Membrane</keyword>
<keyword evidence="6" id="KW-0999">Mitochondrion inner membrane</keyword>
<evidence type="ECO:0000313" key="12">
    <source>
        <dbReference type="EMBL" id="KAF2834542.1"/>
    </source>
</evidence>
<dbReference type="PROSITE" id="PS50920">
    <property type="entry name" value="SOLCAR"/>
    <property type="match status" value="3"/>
</dbReference>
<dbReference type="EMBL" id="MU006117">
    <property type="protein sequence ID" value="KAF2834542.1"/>
    <property type="molecule type" value="Genomic_DNA"/>
</dbReference>
<protein>
    <submittedName>
        <fullName evidence="12">Mitochondrial carrier</fullName>
    </submittedName>
</protein>
<evidence type="ECO:0000256" key="7">
    <source>
        <dbReference type="ARBA" id="ARBA00022989"/>
    </source>
</evidence>
<evidence type="ECO:0000313" key="13">
    <source>
        <dbReference type="Proteomes" id="UP000799429"/>
    </source>
</evidence>
<evidence type="ECO:0000256" key="11">
    <source>
        <dbReference type="SAM" id="MobiDB-lite"/>
    </source>
</evidence>
<accession>A0A9P4S1A4</accession>
<dbReference type="Gene3D" id="1.50.40.10">
    <property type="entry name" value="Mitochondrial carrier domain"/>
    <property type="match status" value="1"/>
</dbReference>
<feature type="region of interest" description="Disordered" evidence="11">
    <location>
        <begin position="194"/>
        <end position="219"/>
    </location>
</feature>
<feature type="compositionally biased region" description="Polar residues" evidence="11">
    <location>
        <begin position="194"/>
        <end position="205"/>
    </location>
</feature>